<evidence type="ECO:0000313" key="3">
    <source>
        <dbReference type="EMBL" id="KAB8241963.1"/>
    </source>
</evidence>
<dbReference type="Proteomes" id="UP000325434">
    <property type="component" value="Unassembled WGS sequence"/>
</dbReference>
<organism evidence="3">
    <name type="scientific">Aspergillus flavus</name>
    <dbReference type="NCBI Taxonomy" id="5059"/>
    <lineage>
        <taxon>Eukaryota</taxon>
        <taxon>Fungi</taxon>
        <taxon>Dikarya</taxon>
        <taxon>Ascomycota</taxon>
        <taxon>Pezizomycotina</taxon>
        <taxon>Eurotiomycetes</taxon>
        <taxon>Eurotiomycetidae</taxon>
        <taxon>Eurotiales</taxon>
        <taxon>Aspergillaceae</taxon>
        <taxon>Aspergillus</taxon>
        <taxon>Aspergillus subgen. Circumdati</taxon>
    </lineage>
</organism>
<evidence type="ECO:0000256" key="2">
    <source>
        <dbReference type="SAM" id="SignalP"/>
    </source>
</evidence>
<gene>
    <name evidence="3" type="ORF">BDV35DRAFT_367654</name>
</gene>
<accession>A0A5N6GNE2</accession>
<protein>
    <recommendedName>
        <fullName evidence="4">Secreted protein</fullName>
    </recommendedName>
</protein>
<dbReference type="EMBL" id="ML734675">
    <property type="protein sequence ID" value="KAB8241963.1"/>
    <property type="molecule type" value="Genomic_DNA"/>
</dbReference>
<feature type="compositionally biased region" description="Basic residues" evidence="1">
    <location>
        <begin position="32"/>
        <end position="45"/>
    </location>
</feature>
<name>A0A5N6GNE2_ASPFL</name>
<feature type="region of interest" description="Disordered" evidence="1">
    <location>
        <begin position="19"/>
        <end position="50"/>
    </location>
</feature>
<sequence length="116" mass="13391">MKKPMHSTKFLFVLLPLPGKRTSASDPERGKVLRRTYRERKRKKKSAECDSEVHNHNRSILVSASFYHTACEGPYFQPFAGPYWSTHSRLFYFPPQVSLQIHAVCLGTSVFCRLVC</sequence>
<feature type="signal peptide" evidence="2">
    <location>
        <begin position="1"/>
        <end position="24"/>
    </location>
</feature>
<evidence type="ECO:0000256" key="1">
    <source>
        <dbReference type="SAM" id="MobiDB-lite"/>
    </source>
</evidence>
<evidence type="ECO:0008006" key="4">
    <source>
        <dbReference type="Google" id="ProtNLM"/>
    </source>
</evidence>
<dbReference type="AlphaFoldDB" id="A0A5N6GNE2"/>
<feature type="chain" id="PRO_5024933498" description="Secreted protein" evidence="2">
    <location>
        <begin position="25"/>
        <end position="116"/>
    </location>
</feature>
<proteinExistence type="predicted"/>
<keyword evidence="2" id="KW-0732">Signal</keyword>
<reference evidence="3" key="1">
    <citation type="submission" date="2019-04" db="EMBL/GenBank/DDBJ databases">
        <title>Friends and foes A comparative genomics study of 23 Aspergillus species from section Flavi.</title>
        <authorList>
            <consortium name="DOE Joint Genome Institute"/>
            <person name="Kjaerbolling I."/>
            <person name="Vesth T."/>
            <person name="Frisvad J.C."/>
            <person name="Nybo J.L."/>
            <person name="Theobald S."/>
            <person name="Kildgaard S."/>
            <person name="Isbrandt T."/>
            <person name="Kuo A."/>
            <person name="Sato A."/>
            <person name="Lyhne E.K."/>
            <person name="Kogle M.E."/>
            <person name="Wiebenga A."/>
            <person name="Kun R.S."/>
            <person name="Lubbers R.J."/>
            <person name="Makela M.R."/>
            <person name="Barry K."/>
            <person name="Chovatia M."/>
            <person name="Clum A."/>
            <person name="Daum C."/>
            <person name="Haridas S."/>
            <person name="He G."/>
            <person name="LaButti K."/>
            <person name="Lipzen A."/>
            <person name="Mondo S."/>
            <person name="Riley R."/>
            <person name="Salamov A."/>
            <person name="Simmons B.A."/>
            <person name="Magnuson J.K."/>
            <person name="Henrissat B."/>
            <person name="Mortensen U.H."/>
            <person name="Larsen T.O."/>
            <person name="Devries R.P."/>
            <person name="Grigoriev I.V."/>
            <person name="Machida M."/>
            <person name="Baker S.E."/>
            <person name="Andersen M.R."/>
        </authorList>
    </citation>
    <scope>NUCLEOTIDE SEQUENCE [LARGE SCALE GENOMIC DNA]</scope>
    <source>
        <strain evidence="3">CBS 121.62</strain>
    </source>
</reference>